<keyword evidence="6 9" id="KW-0029">Amino-acid transport</keyword>
<sequence length="535" mass="59908">MKIKDISADPFKVSQDPESKVPENETTELQPPTTRKELWSYYLYYNGDNGFTMFSYMPNVLQYLAYNAGYDSSDPAKMRACDLSDSSIVCMIPFGSAGDVPVSAMVLYVQAIAFASQFVLFLTFGSLADYGRWNKWILLLTTIVGCFCQIIPIAFSSPNQWTAMMATMIFALIAYGASLVFYAAAFPTLADNLPIVRAARANPEMSKEEKMSITEKWRNHVSTISTTWSNVGFLIVTSALAGIGHIPYDGKTLGDSTHKFNQIGTVFCGSFWAINAIWYFMFIPKGRQGPPLPKDSNYVTLGWKSVFRALKEVRRLKQAFMYFIAYFLFSDGIATINQMIGILQGQITSFDGTELTLLNLVSAVTSIIGCMGMLYLQKALKVRTKHALLGILFASALVPIWGCFGIKFTSWGIHTRIELWIFYVWSGLVIAPIYAWQQTMLAELIPKGKEGLFFGLFGIVNKASSWIGPVVIGAITNVTYNQWNGWPFILALMIIPMVIIYFIDEKKAKEDVQEYLRIENAKDTKASMSIELDSK</sequence>
<dbReference type="Proteomes" id="UP001479436">
    <property type="component" value="Unassembled WGS sequence"/>
</dbReference>
<keyword evidence="4 9" id="KW-0926">Vacuole</keyword>
<evidence type="ECO:0000313" key="12">
    <source>
        <dbReference type="Proteomes" id="UP001479436"/>
    </source>
</evidence>
<dbReference type="PANTHER" id="PTHR23519">
    <property type="entry name" value="AUTOPHAGY-RELATED PROTEIN 22"/>
    <property type="match status" value="1"/>
</dbReference>
<keyword evidence="7 9" id="KW-1133">Transmembrane helix</keyword>
<keyword evidence="8 9" id="KW-0472">Membrane</keyword>
<evidence type="ECO:0000256" key="3">
    <source>
        <dbReference type="ARBA" id="ARBA00022448"/>
    </source>
</evidence>
<evidence type="ECO:0000256" key="8">
    <source>
        <dbReference type="ARBA" id="ARBA00023136"/>
    </source>
</evidence>
<feature type="region of interest" description="Disordered" evidence="10">
    <location>
        <begin position="1"/>
        <end position="30"/>
    </location>
</feature>
<feature type="transmembrane region" description="Helical" evidence="9">
    <location>
        <begin position="105"/>
        <end position="124"/>
    </location>
</feature>
<dbReference type="InterPro" id="IPR024671">
    <property type="entry name" value="Atg22-like"/>
</dbReference>
<name>A0ABR2WRF9_9FUNG</name>
<dbReference type="Pfam" id="PF11700">
    <property type="entry name" value="ATG22"/>
    <property type="match status" value="1"/>
</dbReference>
<feature type="transmembrane region" description="Helical" evidence="9">
    <location>
        <begin position="228"/>
        <end position="248"/>
    </location>
</feature>
<organism evidence="11 12">
    <name type="scientific">Basidiobolus ranarum</name>
    <dbReference type="NCBI Taxonomy" id="34480"/>
    <lineage>
        <taxon>Eukaryota</taxon>
        <taxon>Fungi</taxon>
        <taxon>Fungi incertae sedis</taxon>
        <taxon>Zoopagomycota</taxon>
        <taxon>Entomophthoromycotina</taxon>
        <taxon>Basidiobolomycetes</taxon>
        <taxon>Basidiobolales</taxon>
        <taxon>Basidiobolaceae</taxon>
        <taxon>Basidiobolus</taxon>
    </lineage>
</organism>
<dbReference type="InterPro" id="IPR044738">
    <property type="entry name" value="Atg22"/>
</dbReference>
<keyword evidence="3 9" id="KW-0813">Transport</keyword>
<dbReference type="InterPro" id="IPR036259">
    <property type="entry name" value="MFS_trans_sf"/>
</dbReference>
<feature type="transmembrane region" description="Helical" evidence="9">
    <location>
        <begin position="355"/>
        <end position="376"/>
    </location>
</feature>
<comment type="subcellular location">
    <subcellularLocation>
        <location evidence="1">Endomembrane system</location>
        <topology evidence="1">Multi-pass membrane protein</topology>
    </subcellularLocation>
    <subcellularLocation>
        <location evidence="9">Vacuole membrane</location>
        <topology evidence="9">Multi-pass membrane protein</topology>
    </subcellularLocation>
</comment>
<gene>
    <name evidence="11" type="ORF">K7432_008712</name>
</gene>
<evidence type="ECO:0000256" key="6">
    <source>
        <dbReference type="ARBA" id="ARBA00022970"/>
    </source>
</evidence>
<dbReference type="InterPro" id="IPR050495">
    <property type="entry name" value="ATG22/LtaA_families"/>
</dbReference>
<keyword evidence="12" id="KW-1185">Reference proteome</keyword>
<keyword evidence="5 9" id="KW-0812">Transmembrane</keyword>
<evidence type="ECO:0000256" key="1">
    <source>
        <dbReference type="ARBA" id="ARBA00004127"/>
    </source>
</evidence>
<feature type="transmembrane region" description="Helical" evidence="9">
    <location>
        <begin position="420"/>
        <end position="439"/>
    </location>
</feature>
<feature type="transmembrane region" description="Helical" evidence="9">
    <location>
        <begin position="260"/>
        <end position="282"/>
    </location>
</feature>
<feature type="transmembrane region" description="Helical" evidence="9">
    <location>
        <begin position="484"/>
        <end position="503"/>
    </location>
</feature>
<comment type="function">
    <text evidence="9">Vacuolar effluxer which mediate the efflux of amino acids resulting from autophagic degradation. The release of autophagic amino acids allows the maintenance of protein synthesis and viability during nitrogen starvation.</text>
</comment>
<evidence type="ECO:0000256" key="10">
    <source>
        <dbReference type="SAM" id="MobiDB-lite"/>
    </source>
</evidence>
<feature type="transmembrane region" description="Helical" evidence="9">
    <location>
        <begin position="451"/>
        <end position="472"/>
    </location>
</feature>
<dbReference type="EMBL" id="JASJQH010000496">
    <property type="protein sequence ID" value="KAK9764088.1"/>
    <property type="molecule type" value="Genomic_DNA"/>
</dbReference>
<feature type="transmembrane region" description="Helical" evidence="9">
    <location>
        <begin position="388"/>
        <end position="408"/>
    </location>
</feature>
<keyword evidence="9" id="KW-0072">Autophagy</keyword>
<comment type="caution">
    <text evidence="11">The sequence shown here is derived from an EMBL/GenBank/DDBJ whole genome shotgun (WGS) entry which is preliminary data.</text>
</comment>
<evidence type="ECO:0000256" key="7">
    <source>
        <dbReference type="ARBA" id="ARBA00022989"/>
    </source>
</evidence>
<feature type="transmembrane region" description="Helical" evidence="9">
    <location>
        <begin position="161"/>
        <end position="185"/>
    </location>
</feature>
<feature type="transmembrane region" description="Helical" evidence="9">
    <location>
        <begin position="320"/>
        <end position="343"/>
    </location>
</feature>
<comment type="similarity">
    <text evidence="2 9">Belongs to the ATG22 family.</text>
</comment>
<evidence type="ECO:0000313" key="11">
    <source>
        <dbReference type="EMBL" id="KAK9764088.1"/>
    </source>
</evidence>
<evidence type="ECO:0000256" key="5">
    <source>
        <dbReference type="ARBA" id="ARBA00022692"/>
    </source>
</evidence>
<accession>A0ABR2WRF9</accession>
<dbReference type="Gene3D" id="1.20.1250.20">
    <property type="entry name" value="MFS general substrate transporter like domains"/>
    <property type="match status" value="1"/>
</dbReference>
<feature type="transmembrane region" description="Helical" evidence="9">
    <location>
        <begin position="136"/>
        <end position="155"/>
    </location>
</feature>
<dbReference type="PANTHER" id="PTHR23519:SF1">
    <property type="entry name" value="AUTOPHAGY-RELATED PROTEIN 22"/>
    <property type="match status" value="1"/>
</dbReference>
<dbReference type="CDD" id="cd17483">
    <property type="entry name" value="MFS_Atg22_like"/>
    <property type="match status" value="1"/>
</dbReference>
<evidence type="ECO:0000256" key="4">
    <source>
        <dbReference type="ARBA" id="ARBA00022554"/>
    </source>
</evidence>
<proteinExistence type="inferred from homology"/>
<reference evidence="11 12" key="1">
    <citation type="submission" date="2023-04" db="EMBL/GenBank/DDBJ databases">
        <title>Genome of Basidiobolus ranarum AG-B5.</title>
        <authorList>
            <person name="Stajich J.E."/>
            <person name="Carter-House D."/>
            <person name="Gryganskyi A."/>
        </authorList>
    </citation>
    <scope>NUCLEOTIDE SEQUENCE [LARGE SCALE GENOMIC DNA]</scope>
    <source>
        <strain evidence="11 12">AG-B5</strain>
    </source>
</reference>
<evidence type="ECO:0000256" key="2">
    <source>
        <dbReference type="ARBA" id="ARBA00006978"/>
    </source>
</evidence>
<protein>
    <recommendedName>
        <fullName evidence="9">Autophagy-related protein</fullName>
    </recommendedName>
</protein>
<evidence type="ECO:0000256" key="9">
    <source>
        <dbReference type="RuleBase" id="RU363073"/>
    </source>
</evidence>
<dbReference type="SUPFAM" id="SSF103473">
    <property type="entry name" value="MFS general substrate transporter"/>
    <property type="match status" value="2"/>
</dbReference>